<dbReference type="InterPro" id="IPR029063">
    <property type="entry name" value="SAM-dependent_MTases_sf"/>
</dbReference>
<proteinExistence type="predicted"/>
<name>A0A6J4LXQ8_9ACTN</name>
<dbReference type="GO" id="GO:0032259">
    <property type="term" value="P:methylation"/>
    <property type="evidence" value="ECO:0007669"/>
    <property type="project" value="UniProtKB-KW"/>
</dbReference>
<accession>A0A6J4LXQ8</accession>
<dbReference type="PANTHER" id="PTHR45036">
    <property type="entry name" value="METHYLTRANSFERASE LIKE 7B"/>
    <property type="match status" value="1"/>
</dbReference>
<dbReference type="Pfam" id="PF08241">
    <property type="entry name" value="Methyltransf_11"/>
    <property type="match status" value="1"/>
</dbReference>
<dbReference type="AlphaFoldDB" id="A0A6J4LXQ8"/>
<evidence type="ECO:0000313" key="2">
    <source>
        <dbReference type="EMBL" id="CAA9344774.1"/>
    </source>
</evidence>
<dbReference type="PANTHER" id="PTHR45036:SF1">
    <property type="entry name" value="METHYLTRANSFERASE LIKE 7A"/>
    <property type="match status" value="1"/>
</dbReference>
<dbReference type="InterPro" id="IPR013216">
    <property type="entry name" value="Methyltransf_11"/>
</dbReference>
<dbReference type="Gene3D" id="3.40.50.150">
    <property type="entry name" value="Vaccinia Virus protein VP39"/>
    <property type="match status" value="1"/>
</dbReference>
<gene>
    <name evidence="2" type="ORF">AVDCRST_MAG07-2602</name>
</gene>
<reference evidence="2" key="1">
    <citation type="submission" date="2020-02" db="EMBL/GenBank/DDBJ databases">
        <authorList>
            <person name="Meier V. D."/>
        </authorList>
    </citation>
    <scope>NUCLEOTIDE SEQUENCE</scope>
    <source>
        <strain evidence="2">AVDCRST_MAG07</strain>
    </source>
</reference>
<keyword evidence="2" id="KW-0808">Transferase</keyword>
<organism evidence="2">
    <name type="scientific">uncultured Frankineae bacterium</name>
    <dbReference type="NCBI Taxonomy" id="437475"/>
    <lineage>
        <taxon>Bacteria</taxon>
        <taxon>Bacillati</taxon>
        <taxon>Actinomycetota</taxon>
        <taxon>Actinomycetes</taxon>
        <taxon>Frankiales</taxon>
        <taxon>environmental samples</taxon>
    </lineage>
</organism>
<dbReference type="InterPro" id="IPR052356">
    <property type="entry name" value="Thiol_S-MT"/>
</dbReference>
<dbReference type="GO" id="GO:0008757">
    <property type="term" value="F:S-adenosylmethionine-dependent methyltransferase activity"/>
    <property type="evidence" value="ECO:0007669"/>
    <property type="project" value="InterPro"/>
</dbReference>
<sequence length="204" mass="21922">MGLWLEQVVPRVGDRAMDDPALRVVRERTCAGLSGEVLEIGFGSGLNVPHYPPAVRSVAAVEPSDVGWRLAGVRLAAARVPVQRAGLDGQSLPFADDSVDAALSTFSLCTIPDAAAALREVRRVLRPGGALHFAEHGLAPDEGVRRWQLRLDPLNSLVQGGCHITRPIDELVAGAGLVVERLDRYYLPKAPRPFAHVYEGVARA</sequence>
<protein>
    <submittedName>
        <fullName evidence="2">SAM-dependent methyltransferase PA0798 (UbiE paralog)</fullName>
    </submittedName>
</protein>
<evidence type="ECO:0000259" key="1">
    <source>
        <dbReference type="Pfam" id="PF08241"/>
    </source>
</evidence>
<feature type="domain" description="Methyltransferase type 11" evidence="1">
    <location>
        <begin position="38"/>
        <end position="132"/>
    </location>
</feature>
<dbReference type="SUPFAM" id="SSF53335">
    <property type="entry name" value="S-adenosyl-L-methionine-dependent methyltransferases"/>
    <property type="match status" value="1"/>
</dbReference>
<dbReference type="CDD" id="cd02440">
    <property type="entry name" value="AdoMet_MTases"/>
    <property type="match status" value="1"/>
</dbReference>
<keyword evidence="2" id="KW-0489">Methyltransferase</keyword>
<dbReference type="EMBL" id="CADCUB010000123">
    <property type="protein sequence ID" value="CAA9344774.1"/>
    <property type="molecule type" value="Genomic_DNA"/>
</dbReference>